<keyword evidence="3" id="KW-0540">Nuclease</keyword>
<accession>A0A1F7SNZ2</accession>
<evidence type="ECO:0000256" key="4">
    <source>
        <dbReference type="ARBA" id="ARBA00022741"/>
    </source>
</evidence>
<evidence type="ECO:0000256" key="6">
    <source>
        <dbReference type="ARBA" id="ARBA00024207"/>
    </source>
</evidence>
<dbReference type="GO" id="GO:0016787">
    <property type="term" value="F:hydrolase activity"/>
    <property type="evidence" value="ECO:0007669"/>
    <property type="project" value="UniProtKB-KW"/>
</dbReference>
<evidence type="ECO:0000256" key="5">
    <source>
        <dbReference type="ARBA" id="ARBA00022801"/>
    </source>
</evidence>
<keyword evidence="2" id="KW-1277">Toxin-antitoxin system</keyword>
<dbReference type="Pfam" id="PF01934">
    <property type="entry name" value="HepT-like"/>
    <property type="match status" value="1"/>
</dbReference>
<dbReference type="InterPro" id="IPR051813">
    <property type="entry name" value="HepT_RNase_toxin"/>
</dbReference>
<protein>
    <recommendedName>
        <fullName evidence="9">DUF86 domain-containing protein</fullName>
    </recommendedName>
</protein>
<dbReference type="AlphaFoldDB" id="A0A1F7SNZ2"/>
<keyword evidence="4" id="KW-0547">Nucleotide-binding</keyword>
<gene>
    <name evidence="7" type="ORF">A3G31_01595</name>
</gene>
<proteinExistence type="inferred from homology"/>
<organism evidence="7 8">
    <name type="scientific">Candidatus Schekmanbacteria bacterium RIFCSPLOWO2_12_FULL_38_15</name>
    <dbReference type="NCBI Taxonomy" id="1817883"/>
    <lineage>
        <taxon>Bacteria</taxon>
        <taxon>Candidatus Schekmaniibacteriota</taxon>
    </lineage>
</organism>
<comment type="caution">
    <text evidence="7">The sequence shown here is derived from an EMBL/GenBank/DDBJ whole genome shotgun (WGS) entry which is preliminary data.</text>
</comment>
<dbReference type="STRING" id="1817883.A3G31_01595"/>
<sequence>MKRDYKLFIKDILECIARIDEFIKGIDFDKFVQDDKTSSAVVRKIEIIGEATKNIPKHIRQRYKDVPWSDMAKMRDKITHFYFGIDYEVVWKVIKERLPEIKPIIHKILDEMEE</sequence>
<dbReference type="GO" id="GO:0004540">
    <property type="term" value="F:RNA nuclease activity"/>
    <property type="evidence" value="ECO:0007669"/>
    <property type="project" value="InterPro"/>
</dbReference>
<evidence type="ECO:0000256" key="1">
    <source>
        <dbReference type="ARBA" id="ARBA00022553"/>
    </source>
</evidence>
<dbReference type="InterPro" id="IPR008201">
    <property type="entry name" value="HepT-like"/>
</dbReference>
<keyword evidence="1" id="KW-0597">Phosphoprotein</keyword>
<reference evidence="7 8" key="1">
    <citation type="journal article" date="2016" name="Nat. Commun.">
        <title>Thousands of microbial genomes shed light on interconnected biogeochemical processes in an aquifer system.</title>
        <authorList>
            <person name="Anantharaman K."/>
            <person name="Brown C.T."/>
            <person name="Hug L.A."/>
            <person name="Sharon I."/>
            <person name="Castelle C.J."/>
            <person name="Probst A.J."/>
            <person name="Thomas B.C."/>
            <person name="Singh A."/>
            <person name="Wilkins M.J."/>
            <person name="Karaoz U."/>
            <person name="Brodie E.L."/>
            <person name="Williams K.H."/>
            <person name="Hubbard S.S."/>
            <person name="Banfield J.F."/>
        </authorList>
    </citation>
    <scope>NUCLEOTIDE SEQUENCE [LARGE SCALE GENOMIC DNA]</scope>
</reference>
<evidence type="ECO:0000256" key="2">
    <source>
        <dbReference type="ARBA" id="ARBA00022649"/>
    </source>
</evidence>
<dbReference type="PANTHER" id="PTHR34139:SF1">
    <property type="entry name" value="RNASE MJ1380-RELATED"/>
    <property type="match status" value="1"/>
</dbReference>
<comment type="similarity">
    <text evidence="6">Belongs to the HepT RNase toxin family.</text>
</comment>
<keyword evidence="5" id="KW-0378">Hydrolase</keyword>
<evidence type="ECO:0000256" key="3">
    <source>
        <dbReference type="ARBA" id="ARBA00022722"/>
    </source>
</evidence>
<dbReference type="Gene3D" id="1.20.120.580">
    <property type="entry name" value="bsu32300-like"/>
    <property type="match status" value="1"/>
</dbReference>
<dbReference type="InterPro" id="IPR037038">
    <property type="entry name" value="HepT-like_sf"/>
</dbReference>
<name>A0A1F7SNZ2_9BACT</name>
<evidence type="ECO:0008006" key="9">
    <source>
        <dbReference type="Google" id="ProtNLM"/>
    </source>
</evidence>
<dbReference type="GO" id="GO:0000166">
    <property type="term" value="F:nucleotide binding"/>
    <property type="evidence" value="ECO:0007669"/>
    <property type="project" value="UniProtKB-KW"/>
</dbReference>
<dbReference type="EMBL" id="MGDI01000001">
    <property type="protein sequence ID" value="OGL55483.1"/>
    <property type="molecule type" value="Genomic_DNA"/>
</dbReference>
<dbReference type="PANTHER" id="PTHR34139">
    <property type="entry name" value="UPF0331 PROTEIN MJ0127"/>
    <property type="match status" value="1"/>
</dbReference>
<evidence type="ECO:0000313" key="7">
    <source>
        <dbReference type="EMBL" id="OGL55483.1"/>
    </source>
</evidence>
<dbReference type="Proteomes" id="UP000178082">
    <property type="component" value="Unassembled WGS sequence"/>
</dbReference>
<evidence type="ECO:0000313" key="8">
    <source>
        <dbReference type="Proteomes" id="UP000178082"/>
    </source>
</evidence>
<dbReference type="GO" id="GO:0110001">
    <property type="term" value="C:toxin-antitoxin complex"/>
    <property type="evidence" value="ECO:0007669"/>
    <property type="project" value="InterPro"/>
</dbReference>